<protein>
    <recommendedName>
        <fullName evidence="1">Peptidase M60 domain-containing protein</fullName>
    </recommendedName>
</protein>
<accession>A0A1J4JNQ8</accession>
<proteinExistence type="predicted"/>
<feature type="domain" description="Peptidase M60" evidence="1">
    <location>
        <begin position="390"/>
        <end position="677"/>
    </location>
</feature>
<dbReference type="OrthoDB" id="10260387at2759"/>
<keyword evidence="3" id="KW-1185">Reference proteome</keyword>
<dbReference type="GeneID" id="94844381"/>
<comment type="caution">
    <text evidence="2">The sequence shown here is derived from an EMBL/GenBank/DDBJ whole genome shotgun (WGS) entry which is preliminary data.</text>
</comment>
<sequence>MGCISSTPRVNPSRQVRPIIDISDLDGEEGEITQPQSPQMLMEVTDFLCQNFNSILTGISAIPKPENSKPLVCLNDHTVPLVIGRLYLSNGDSANISLPIAAIGIYKLGRTACVGNIAILSQCTSSNTEASAFLENISRYCCGMRANYRVLILGVHPKIAQKIKTNLRVFEFSAEVAEEKDDFSKYGVVIISSQTTITPNLMSFLEEGGGLIIGYEEIQEGMPKNTETQKYLIELGYGFPECSLAIGKPNSSRVKSNNPFKKLIKVTLPKLSESLIKLLQDLEEINVTKYDSLVTTLRFHILPLNRGISELLQNLFEKCWEFLDKTNATNELSVCPQLYHGITFVIISEIISKIPARVCENMDRCLPFPGKVGENIELADFKITAEFHCESWVSTGLYLPPGIVATVTLDKIAPNVSIQIGSHTECILSKIGPWNRWAIVTSKFEFDDETIEITSPYGGIVYVVYEESDTEVDIELLVTFRNITRHTSFLTSSPDSFQIFDVPWGEIETQFVIFTVPVDVFTNYPELDNFCNFIDNILSKVLLFTSDQSIRLFRVVFDVKSIDDEPSIGYPIIISIDLIKGIFGSNSKPTAELFSLLTYIATVSMPEGIFEQSSIESFAALAAISAFQDTWEGIDPLQFAVNTPPELFNAMYELYQKHNKSAFIQAFSKVREAMEFLPGGAVPDLWSLFVEKLALETQDKSSSLLKTLAGISSQNGKMVMTYSSSSLSEYQLSEAVAANAQIV</sequence>
<evidence type="ECO:0000259" key="1">
    <source>
        <dbReference type="PROSITE" id="PS51723"/>
    </source>
</evidence>
<dbReference type="Proteomes" id="UP000179807">
    <property type="component" value="Unassembled WGS sequence"/>
</dbReference>
<dbReference type="AlphaFoldDB" id="A0A1J4JNQ8"/>
<name>A0A1J4JNQ8_9EUKA</name>
<organism evidence="2 3">
    <name type="scientific">Tritrichomonas foetus</name>
    <dbReference type="NCBI Taxonomy" id="1144522"/>
    <lineage>
        <taxon>Eukaryota</taxon>
        <taxon>Metamonada</taxon>
        <taxon>Parabasalia</taxon>
        <taxon>Tritrichomonadida</taxon>
        <taxon>Tritrichomonadidae</taxon>
        <taxon>Tritrichomonas</taxon>
    </lineage>
</organism>
<dbReference type="Gene3D" id="2.60.120.1250">
    <property type="entry name" value="Peptidase M60, enhancin-like domain 1"/>
    <property type="match status" value="1"/>
</dbReference>
<reference evidence="2" key="1">
    <citation type="submission" date="2016-10" db="EMBL/GenBank/DDBJ databases">
        <authorList>
            <person name="Benchimol M."/>
            <person name="Almeida L.G."/>
            <person name="Vasconcelos A.T."/>
            <person name="Perreira-Neves A."/>
            <person name="Rosa I.A."/>
            <person name="Tasca T."/>
            <person name="Bogo M.R."/>
            <person name="de Souza W."/>
        </authorList>
    </citation>
    <scope>NUCLEOTIDE SEQUENCE [LARGE SCALE GENOMIC DNA]</scope>
    <source>
        <strain evidence="2">K</strain>
    </source>
</reference>
<dbReference type="Pfam" id="PF17291">
    <property type="entry name" value="M60-like_N"/>
    <property type="match status" value="1"/>
</dbReference>
<dbReference type="PANTHER" id="PTHR15730">
    <property type="entry name" value="EXPERIMENTAL AUTOIMMUNE PROSTATITIS ANTIGEN 2-RELATED"/>
    <property type="match status" value="1"/>
</dbReference>
<dbReference type="PANTHER" id="PTHR15730:SF5">
    <property type="entry name" value="SI:CH211-210B2.2-RELATED"/>
    <property type="match status" value="1"/>
</dbReference>
<dbReference type="SMART" id="SM01276">
    <property type="entry name" value="M60-like"/>
    <property type="match status" value="1"/>
</dbReference>
<evidence type="ECO:0000313" key="3">
    <source>
        <dbReference type="Proteomes" id="UP000179807"/>
    </source>
</evidence>
<dbReference type="VEuPathDB" id="TrichDB:TRFO_34473"/>
<dbReference type="InterPro" id="IPR035423">
    <property type="entry name" value="M60-like_N"/>
</dbReference>
<evidence type="ECO:0000313" key="2">
    <source>
        <dbReference type="EMBL" id="OHS99155.1"/>
    </source>
</evidence>
<dbReference type="PROSITE" id="PS51723">
    <property type="entry name" value="PEPTIDASE_M60"/>
    <property type="match status" value="1"/>
</dbReference>
<gene>
    <name evidence="2" type="ORF">TRFO_34473</name>
</gene>
<dbReference type="InterPro" id="IPR031161">
    <property type="entry name" value="Peptidase_M60_dom"/>
</dbReference>
<dbReference type="EMBL" id="MLAK01001021">
    <property type="protein sequence ID" value="OHS99155.1"/>
    <property type="molecule type" value="Genomic_DNA"/>
</dbReference>
<dbReference type="RefSeq" id="XP_068352292.1">
    <property type="nucleotide sequence ID" value="XM_068509677.1"/>
</dbReference>
<dbReference type="InterPro" id="IPR051244">
    <property type="entry name" value="TCAF"/>
</dbReference>